<dbReference type="GO" id="GO:0042732">
    <property type="term" value="P:D-xylose metabolic process"/>
    <property type="evidence" value="ECO:0007669"/>
    <property type="project" value="UniProtKB-KW"/>
</dbReference>
<dbReference type="Proteomes" id="UP000199263">
    <property type="component" value="Unassembled WGS sequence"/>
</dbReference>
<accession>A0A1I1LTI2</accession>
<comment type="function">
    <text evidence="1">Transcriptional repressor of xylose-utilizing enzymes.</text>
</comment>
<dbReference type="InterPro" id="IPR000600">
    <property type="entry name" value="ROK"/>
</dbReference>
<keyword evidence="3" id="KW-0119">Carbohydrate metabolism</keyword>
<keyword evidence="4" id="KW-0418">Kinase</keyword>
<dbReference type="OrthoDB" id="6501901at2"/>
<keyword evidence="4" id="KW-0808">Transferase</keyword>
<dbReference type="Gene3D" id="1.10.10.10">
    <property type="entry name" value="Winged helix-like DNA-binding domain superfamily/Winged helix DNA-binding domain"/>
    <property type="match status" value="1"/>
</dbReference>
<evidence type="ECO:0000313" key="4">
    <source>
        <dbReference type="EMBL" id="SFC76359.1"/>
    </source>
</evidence>
<dbReference type="GO" id="GO:0016301">
    <property type="term" value="F:kinase activity"/>
    <property type="evidence" value="ECO:0007669"/>
    <property type="project" value="UniProtKB-KW"/>
</dbReference>
<organism evidence="4 5">
    <name type="scientific">Clostridium uliginosum</name>
    <dbReference type="NCBI Taxonomy" id="119641"/>
    <lineage>
        <taxon>Bacteria</taxon>
        <taxon>Bacillati</taxon>
        <taxon>Bacillota</taxon>
        <taxon>Clostridia</taxon>
        <taxon>Eubacteriales</taxon>
        <taxon>Clostridiaceae</taxon>
        <taxon>Clostridium</taxon>
    </lineage>
</organism>
<evidence type="ECO:0000256" key="2">
    <source>
        <dbReference type="ARBA" id="ARBA00006479"/>
    </source>
</evidence>
<dbReference type="InterPro" id="IPR036390">
    <property type="entry name" value="WH_DNA-bd_sf"/>
</dbReference>
<reference evidence="4 5" key="1">
    <citation type="submission" date="2016-10" db="EMBL/GenBank/DDBJ databases">
        <authorList>
            <person name="de Groot N.N."/>
        </authorList>
    </citation>
    <scope>NUCLEOTIDE SEQUENCE [LARGE SCALE GENOMIC DNA]</scope>
    <source>
        <strain evidence="4 5">DSM 12992</strain>
    </source>
</reference>
<dbReference type="PANTHER" id="PTHR18964">
    <property type="entry name" value="ROK (REPRESSOR, ORF, KINASE) FAMILY"/>
    <property type="match status" value="1"/>
</dbReference>
<dbReference type="AlphaFoldDB" id="A0A1I1LTI2"/>
<dbReference type="PANTHER" id="PTHR18964:SF170">
    <property type="entry name" value="SUGAR KINASE"/>
    <property type="match status" value="1"/>
</dbReference>
<dbReference type="STRING" id="119641.SAMN05421842_10927"/>
<dbReference type="RefSeq" id="WP_090090530.1">
    <property type="nucleotide sequence ID" value="NZ_FOMG01000009.1"/>
</dbReference>
<dbReference type="SUPFAM" id="SSF53067">
    <property type="entry name" value="Actin-like ATPase domain"/>
    <property type="match status" value="1"/>
</dbReference>
<keyword evidence="3" id="KW-0859">Xylose metabolism</keyword>
<evidence type="ECO:0000313" key="5">
    <source>
        <dbReference type="Proteomes" id="UP000199263"/>
    </source>
</evidence>
<dbReference type="InterPro" id="IPR036388">
    <property type="entry name" value="WH-like_DNA-bd_sf"/>
</dbReference>
<dbReference type="Gene3D" id="3.30.420.40">
    <property type="match status" value="2"/>
</dbReference>
<dbReference type="SUPFAM" id="SSF46785">
    <property type="entry name" value="Winged helix' DNA-binding domain"/>
    <property type="match status" value="1"/>
</dbReference>
<sequence>MNNLSGKPQVMKKVNSALIKQILKEKGSATKAQITENTGISTTTVRTLLEELIINKQIISLGLDDSSGGRRAERYTLNLDDNISLSFYIENEFINYALTNPLGDIIENKTVKIEKNNHEKSLEKIIDKILKDSNIKVIGIGISGVVDKGNYFSGKELTDWKKFNIGEYIEEKYTIPVVLENNLNAIALGFSLNYLKEMKTLNMKSLNLVYIHFTEDGVGAGIIANGQLIRGENNFAGELGFIPINNHGHLEHILNNNPSDETYVNVVSHVIAILNCVINPSFIVIGGTTLRKNLLDKIKNNCKNYLANNIIPEIILSKDSKKDYLAGITYLATEFMYSDIKLTKKQI</sequence>
<proteinExistence type="inferred from homology"/>
<dbReference type="InterPro" id="IPR043129">
    <property type="entry name" value="ATPase_NBD"/>
</dbReference>
<evidence type="ECO:0000256" key="3">
    <source>
        <dbReference type="ARBA" id="ARBA00022629"/>
    </source>
</evidence>
<dbReference type="EMBL" id="FOMG01000009">
    <property type="protein sequence ID" value="SFC76359.1"/>
    <property type="molecule type" value="Genomic_DNA"/>
</dbReference>
<name>A0A1I1LTI2_9CLOT</name>
<dbReference type="CDD" id="cd23763">
    <property type="entry name" value="ASKHA_ATPase_ROK"/>
    <property type="match status" value="1"/>
</dbReference>
<protein>
    <submittedName>
        <fullName evidence="4">Sugar kinase of the NBD/HSP70 family, may contain an N-terminal HTH domain</fullName>
    </submittedName>
</protein>
<keyword evidence="5" id="KW-1185">Reference proteome</keyword>
<gene>
    <name evidence="4" type="ORF">SAMN05421842_10927</name>
</gene>
<dbReference type="Pfam" id="PF00480">
    <property type="entry name" value="ROK"/>
    <property type="match status" value="1"/>
</dbReference>
<comment type="similarity">
    <text evidence="2">Belongs to the ROK (NagC/XylR) family.</text>
</comment>
<evidence type="ECO:0000256" key="1">
    <source>
        <dbReference type="ARBA" id="ARBA00002486"/>
    </source>
</evidence>